<dbReference type="AlphaFoldDB" id="A0A0L6UW85"/>
<dbReference type="VEuPathDB" id="FungiDB:VP01_3556g3"/>
<protein>
    <submittedName>
        <fullName evidence="2">Uncharacterized protein</fullName>
    </submittedName>
</protein>
<gene>
    <name evidence="2" type="ORF">VP01_3556g3</name>
</gene>
<feature type="region of interest" description="Disordered" evidence="1">
    <location>
        <begin position="27"/>
        <end position="62"/>
    </location>
</feature>
<name>A0A0L6UW85_9BASI</name>
<evidence type="ECO:0000256" key="1">
    <source>
        <dbReference type="SAM" id="MobiDB-lite"/>
    </source>
</evidence>
<feature type="compositionally biased region" description="Basic and acidic residues" evidence="1">
    <location>
        <begin position="43"/>
        <end position="59"/>
    </location>
</feature>
<keyword evidence="3" id="KW-1185">Reference proteome</keyword>
<comment type="caution">
    <text evidence="2">The sequence shown here is derived from an EMBL/GenBank/DDBJ whole genome shotgun (WGS) entry which is preliminary data.</text>
</comment>
<organism evidence="2 3">
    <name type="scientific">Puccinia sorghi</name>
    <dbReference type="NCBI Taxonomy" id="27349"/>
    <lineage>
        <taxon>Eukaryota</taxon>
        <taxon>Fungi</taxon>
        <taxon>Dikarya</taxon>
        <taxon>Basidiomycota</taxon>
        <taxon>Pucciniomycotina</taxon>
        <taxon>Pucciniomycetes</taxon>
        <taxon>Pucciniales</taxon>
        <taxon>Pucciniaceae</taxon>
        <taxon>Puccinia</taxon>
    </lineage>
</organism>
<reference evidence="2 3" key="1">
    <citation type="submission" date="2015-08" db="EMBL/GenBank/DDBJ databases">
        <title>Next Generation Sequencing and Analysis of the Genome of Puccinia sorghi L Schw, the Causal Agent of Maize Common Rust.</title>
        <authorList>
            <person name="Rochi L."/>
            <person name="Burguener G."/>
            <person name="Darino M."/>
            <person name="Turjanski A."/>
            <person name="Kreff E."/>
            <person name="Dieguez M.J."/>
            <person name="Sacco F."/>
        </authorList>
    </citation>
    <scope>NUCLEOTIDE SEQUENCE [LARGE SCALE GENOMIC DNA]</scope>
    <source>
        <strain evidence="2 3">RO10H11247</strain>
    </source>
</reference>
<proteinExistence type="predicted"/>
<evidence type="ECO:0000313" key="3">
    <source>
        <dbReference type="Proteomes" id="UP000037035"/>
    </source>
</evidence>
<dbReference type="EMBL" id="LAVV01008564">
    <property type="protein sequence ID" value="KNZ52492.1"/>
    <property type="molecule type" value="Genomic_DNA"/>
</dbReference>
<accession>A0A0L6UW85</accession>
<dbReference type="Proteomes" id="UP000037035">
    <property type="component" value="Unassembled WGS sequence"/>
</dbReference>
<evidence type="ECO:0000313" key="2">
    <source>
        <dbReference type="EMBL" id="KNZ52492.1"/>
    </source>
</evidence>
<sequence>MHSSFDYEPRPLRASAKLGLRETIKQKSRRLTYNVAEPNSPDNHPRADRPVSQDSKPSESDLEVTSIPKILIMAPDSHFGTIKLVTDPLDDTNFTMRCFKLQNALAFQNLDDYILYDTAEMQKRQDYAACKKLATTFIRMHLSNNSVACFPACKLHDIHVSDNNMKESLIIFRSTFQLLVEVTTGKLDKKTLETCWIFFLLKRLPPSFSIFRSLKFAHLKTADISDNTKQSGGSGSLHGISTGGIQPSKAFLGSVIFPPHEKTM</sequence>